<dbReference type="Proteomes" id="UP000246352">
    <property type="component" value="Unassembled WGS sequence"/>
</dbReference>
<proteinExistence type="predicted"/>
<protein>
    <submittedName>
        <fullName evidence="1">Uncharacterized protein DUF1217</fullName>
    </submittedName>
</protein>
<dbReference type="AlphaFoldDB" id="A0A317PGS6"/>
<organism evidence="1 2">
    <name type="scientific">Hoeflea marina</name>
    <dbReference type="NCBI Taxonomy" id="274592"/>
    <lineage>
        <taxon>Bacteria</taxon>
        <taxon>Pseudomonadati</taxon>
        <taxon>Pseudomonadota</taxon>
        <taxon>Alphaproteobacteria</taxon>
        <taxon>Hyphomicrobiales</taxon>
        <taxon>Rhizobiaceae</taxon>
        <taxon>Hoeflea</taxon>
    </lineage>
</organism>
<dbReference type="InterPro" id="IPR023157">
    <property type="entry name" value="AGR-C-984p-like_sf"/>
</dbReference>
<accession>A0A317PGS6</accession>
<dbReference type="EMBL" id="QGTR01000003">
    <property type="protein sequence ID" value="PWV99818.1"/>
    <property type="molecule type" value="Genomic_DNA"/>
</dbReference>
<comment type="caution">
    <text evidence="1">The sequence shown here is derived from an EMBL/GenBank/DDBJ whole genome shotgun (WGS) entry which is preliminary data.</text>
</comment>
<evidence type="ECO:0000313" key="1">
    <source>
        <dbReference type="EMBL" id="PWV99818.1"/>
    </source>
</evidence>
<evidence type="ECO:0000313" key="2">
    <source>
        <dbReference type="Proteomes" id="UP000246352"/>
    </source>
</evidence>
<dbReference type="InterPro" id="IPR010626">
    <property type="entry name" value="DUF1217"/>
</dbReference>
<name>A0A317PGS6_9HYPH</name>
<dbReference type="OrthoDB" id="7824597at2"/>
<dbReference type="SUPFAM" id="SSF158837">
    <property type="entry name" value="AGR C 984p-like"/>
    <property type="match status" value="1"/>
</dbReference>
<reference evidence="1 2" key="1">
    <citation type="submission" date="2018-05" db="EMBL/GenBank/DDBJ databases">
        <title>Genomic Encyclopedia of Type Strains, Phase IV (KMG-IV): sequencing the most valuable type-strain genomes for metagenomic binning, comparative biology and taxonomic classification.</title>
        <authorList>
            <person name="Goeker M."/>
        </authorList>
    </citation>
    <scope>NUCLEOTIDE SEQUENCE [LARGE SCALE GENOMIC DNA]</scope>
    <source>
        <strain evidence="1 2">DSM 16791</strain>
    </source>
</reference>
<dbReference type="Gene3D" id="1.10.3700.10">
    <property type="entry name" value="AGR C 984p-like"/>
    <property type="match status" value="1"/>
</dbReference>
<dbReference type="RefSeq" id="WP_110032104.1">
    <property type="nucleotide sequence ID" value="NZ_QGTR01000003.1"/>
</dbReference>
<dbReference type="Pfam" id="PF06748">
    <property type="entry name" value="DUF1217"/>
    <property type="match status" value="1"/>
</dbReference>
<sequence length="260" mass="29007">MTTTYTSYRQIAKDMTRSIELVAKEPLVERDTEYYLANIGNIKSIDAFMADTRIFNYAMKAHGLEDMTYAKAFIRKALTEGIDDDGAFAKQLTDTRYSAFVETFNFARHGGTATVFTKAQQGTVDKYMRQTLEEEAGQDNTGVRLALYFERNAPSVTSAYGILADTALYDVVRTALGLPAEFANSNIDRQADFINSKLDLADFTDPEKLSKFIERFTALWELENPSAGTIDVTQLFTSSYDQGISADLLMSINSLKLGGR</sequence>
<gene>
    <name evidence="1" type="ORF">DFR52_10315</name>
</gene>
<keyword evidence="2" id="KW-1185">Reference proteome</keyword>